<gene>
    <name evidence="4" type="ORF">E6W39_22845</name>
</gene>
<dbReference type="AlphaFoldDB" id="A0A540W689"/>
<evidence type="ECO:0000313" key="4">
    <source>
        <dbReference type="EMBL" id="TQF04545.1"/>
    </source>
</evidence>
<evidence type="ECO:0000259" key="3">
    <source>
        <dbReference type="Pfam" id="PF01494"/>
    </source>
</evidence>
<dbReference type="EMBL" id="VIGB01000003">
    <property type="protein sequence ID" value="TQF04545.1"/>
    <property type="molecule type" value="Genomic_DNA"/>
</dbReference>
<proteinExistence type="predicted"/>
<keyword evidence="1" id="KW-0560">Oxidoreductase</keyword>
<evidence type="ECO:0000256" key="2">
    <source>
        <dbReference type="ARBA" id="ARBA00023033"/>
    </source>
</evidence>
<dbReference type="Gene3D" id="3.50.50.60">
    <property type="entry name" value="FAD/NAD(P)-binding domain"/>
    <property type="match status" value="1"/>
</dbReference>
<protein>
    <submittedName>
        <fullName evidence="4">FAD-binding protein</fullName>
    </submittedName>
</protein>
<dbReference type="RefSeq" id="WP_141635112.1">
    <property type="nucleotide sequence ID" value="NZ_VIGB01000003.1"/>
</dbReference>
<dbReference type="InterPro" id="IPR002938">
    <property type="entry name" value="FAD-bd"/>
</dbReference>
<dbReference type="InterPro" id="IPR036188">
    <property type="entry name" value="FAD/NAD-bd_sf"/>
</dbReference>
<dbReference type="GO" id="GO:0071949">
    <property type="term" value="F:FAD binding"/>
    <property type="evidence" value="ECO:0007669"/>
    <property type="project" value="InterPro"/>
</dbReference>
<comment type="caution">
    <text evidence="4">The sequence shown here is derived from an EMBL/GenBank/DDBJ whole genome shotgun (WGS) entry which is preliminary data.</text>
</comment>
<dbReference type="Pfam" id="PF01494">
    <property type="entry name" value="FAD_binding_3"/>
    <property type="match status" value="2"/>
</dbReference>
<dbReference type="PANTHER" id="PTHR13789">
    <property type="entry name" value="MONOOXYGENASE"/>
    <property type="match status" value="1"/>
</dbReference>
<keyword evidence="2" id="KW-0503">Monooxygenase</keyword>
<dbReference type="Gene3D" id="3.30.9.30">
    <property type="match status" value="1"/>
</dbReference>
<accession>A0A540W689</accession>
<dbReference type="GO" id="GO:0004497">
    <property type="term" value="F:monooxygenase activity"/>
    <property type="evidence" value="ECO:0007669"/>
    <property type="project" value="UniProtKB-KW"/>
</dbReference>
<dbReference type="PRINTS" id="PR00420">
    <property type="entry name" value="RNGMNOXGNASE"/>
</dbReference>
<dbReference type="PANTHER" id="PTHR13789:SF268">
    <property type="entry name" value="5-METHYLPHENAZINE-1-CARBOXYLATE 1-MONOOXYGENASE"/>
    <property type="match status" value="1"/>
</dbReference>
<feature type="domain" description="FAD-binding" evidence="3">
    <location>
        <begin position="2"/>
        <end position="172"/>
    </location>
</feature>
<evidence type="ECO:0000313" key="5">
    <source>
        <dbReference type="Proteomes" id="UP000319103"/>
    </source>
</evidence>
<dbReference type="Proteomes" id="UP000319103">
    <property type="component" value="Unassembled WGS sequence"/>
</dbReference>
<feature type="domain" description="FAD-binding" evidence="3">
    <location>
        <begin position="298"/>
        <end position="370"/>
    </location>
</feature>
<dbReference type="NCBIfam" id="NF005720">
    <property type="entry name" value="PRK07538.1"/>
    <property type="match status" value="1"/>
</dbReference>
<evidence type="ECO:0000256" key="1">
    <source>
        <dbReference type="ARBA" id="ARBA00023002"/>
    </source>
</evidence>
<name>A0A540W689_9ACTN</name>
<sequence length="415" mass="43794">MKVLIAGAGIGGLTAALSLAEAGIEVTVLESVREIRPLGVGINLQPHAVRELIELGLGEALAATGIATAEHVYTDERGGILFREPRGAAAGYHWPQYSIHRGELQLLLLEAVRERLGQAAVRTGTRVVDFTVDSDAVCVQLVDRASGVRSELTADLLVGADGLHSAVRARLHPSEGPLLWSGVRMYRGTAEAATFLTGRSAVIAQGAGGLTFLAYPISQRVAERGRALVNWVFQVPIAEPGPLAGEADWNSPADPAELLDHLDQFDGWRDHWLDLPALIGGGGPILRFPMVDRDPLPSWGADRVTLLGDAAHPMYPVGANGASQAIVDARVLAYRLAGMGESAVGQLADVRGALTTYEQERAAATAAVVEANRVMLSADGALSTVTDDYRRATGAEVERLNGRASLAPRAARNAV</sequence>
<keyword evidence="5" id="KW-1185">Reference proteome</keyword>
<dbReference type="InterPro" id="IPR050493">
    <property type="entry name" value="FAD-dep_Monooxygenase_BioMet"/>
</dbReference>
<organism evidence="4 5">
    <name type="scientific">Kitasatospora acidiphila</name>
    <dbReference type="NCBI Taxonomy" id="2567942"/>
    <lineage>
        <taxon>Bacteria</taxon>
        <taxon>Bacillati</taxon>
        <taxon>Actinomycetota</taxon>
        <taxon>Actinomycetes</taxon>
        <taxon>Kitasatosporales</taxon>
        <taxon>Streptomycetaceae</taxon>
        <taxon>Kitasatospora</taxon>
    </lineage>
</organism>
<dbReference type="SUPFAM" id="SSF51905">
    <property type="entry name" value="FAD/NAD(P)-binding domain"/>
    <property type="match status" value="1"/>
</dbReference>
<dbReference type="OrthoDB" id="9782160at2"/>
<dbReference type="SUPFAM" id="SSF54373">
    <property type="entry name" value="FAD-linked reductases, C-terminal domain"/>
    <property type="match status" value="1"/>
</dbReference>
<reference evidence="4 5" key="1">
    <citation type="submission" date="2019-06" db="EMBL/GenBank/DDBJ databases">
        <title>Description of Kitasatospora acidophila sp. nov. isolated from pine grove soil, and reclassification of Streptomyces novaecaesareae to Kitasatospora novaeceasareae comb. nov.</title>
        <authorList>
            <person name="Kim M.J."/>
        </authorList>
    </citation>
    <scope>NUCLEOTIDE SEQUENCE [LARGE SCALE GENOMIC DNA]</scope>
    <source>
        <strain evidence="4 5">MMS16-CNU292</strain>
    </source>
</reference>